<protein>
    <submittedName>
        <fullName evidence="5">Prolyl oligopeptidase family serine peptidase</fullName>
    </submittedName>
</protein>
<dbReference type="PANTHER" id="PTHR42776">
    <property type="entry name" value="SERINE PEPTIDASE S9 FAMILY MEMBER"/>
    <property type="match status" value="1"/>
</dbReference>
<evidence type="ECO:0000256" key="3">
    <source>
        <dbReference type="SAM" id="MobiDB-lite"/>
    </source>
</evidence>
<keyword evidence="2" id="KW-0378">Hydrolase</keyword>
<dbReference type="Proteomes" id="UP001434337">
    <property type="component" value="Chromosome"/>
</dbReference>
<dbReference type="InterPro" id="IPR029058">
    <property type="entry name" value="AB_hydrolase_fold"/>
</dbReference>
<proteinExistence type="predicted"/>
<evidence type="ECO:0000313" key="6">
    <source>
        <dbReference type="Proteomes" id="UP001434337"/>
    </source>
</evidence>
<feature type="region of interest" description="Disordered" evidence="3">
    <location>
        <begin position="1"/>
        <end position="38"/>
    </location>
</feature>
<dbReference type="RefSeq" id="WP_342372422.1">
    <property type="nucleotide sequence ID" value="NZ_CP115965.1"/>
</dbReference>
<evidence type="ECO:0000313" key="5">
    <source>
        <dbReference type="EMBL" id="WZW98362.1"/>
    </source>
</evidence>
<reference evidence="5 6" key="1">
    <citation type="journal article" date="2023" name="Environ Microbiome">
        <title>A coral-associated actinobacterium mitigates coral bleaching under heat stress.</title>
        <authorList>
            <person name="Li J."/>
            <person name="Zou Y."/>
            <person name="Li Q."/>
            <person name="Zhang J."/>
            <person name="Bourne D.G."/>
            <person name="Lyu Y."/>
            <person name="Liu C."/>
            <person name="Zhang S."/>
        </authorList>
    </citation>
    <scope>NUCLEOTIDE SEQUENCE [LARGE SCALE GENOMIC DNA]</scope>
    <source>
        <strain evidence="5 6">SCSIO 13291</strain>
    </source>
</reference>
<accession>A0ABZ3C6G7</accession>
<name>A0ABZ3C6G7_9ACTN</name>
<keyword evidence="6" id="KW-1185">Reference proteome</keyword>
<evidence type="ECO:0000256" key="2">
    <source>
        <dbReference type="ARBA" id="ARBA00022801"/>
    </source>
</evidence>
<evidence type="ECO:0000256" key="1">
    <source>
        <dbReference type="ARBA" id="ARBA00022729"/>
    </source>
</evidence>
<sequence>MGRAARPAGALDRGAAARRRPRTGVAPPRPAGLTDPPSLTLLAITDATEARDDIDGSRTVAMGGSFGGYMANWIAGHTDRFAAIVTHASLWALDQFGPTTDAPFYWSREMGGLAEAHSPHRFVGQITTPMLVIHGDKDYRVPIGEGLRLWWELLSASGLPADAHGQSPHRFLYFPDENHWILQAQHAKVWYEVVLGFVGEHVHGRTPTLPDVLGAPAQG</sequence>
<organism evidence="5 6">
    <name type="scientific">Propioniciclava soli</name>
    <dbReference type="NCBI Taxonomy" id="2775081"/>
    <lineage>
        <taxon>Bacteria</taxon>
        <taxon>Bacillati</taxon>
        <taxon>Actinomycetota</taxon>
        <taxon>Actinomycetes</taxon>
        <taxon>Propionibacteriales</taxon>
        <taxon>Propionibacteriaceae</taxon>
        <taxon>Propioniciclava</taxon>
    </lineage>
</organism>
<dbReference type="SUPFAM" id="SSF53474">
    <property type="entry name" value="alpha/beta-Hydrolases"/>
    <property type="match status" value="1"/>
</dbReference>
<feature type="compositionally biased region" description="Low complexity" evidence="3">
    <location>
        <begin position="1"/>
        <end position="14"/>
    </location>
</feature>
<dbReference type="Gene3D" id="3.40.50.1820">
    <property type="entry name" value="alpha/beta hydrolase"/>
    <property type="match status" value="1"/>
</dbReference>
<feature type="domain" description="Peptidase S9 prolyl oligopeptidase catalytic" evidence="4">
    <location>
        <begin position="42"/>
        <end position="202"/>
    </location>
</feature>
<dbReference type="EMBL" id="CP115965">
    <property type="protein sequence ID" value="WZW98362.1"/>
    <property type="molecule type" value="Genomic_DNA"/>
</dbReference>
<dbReference type="InterPro" id="IPR001375">
    <property type="entry name" value="Peptidase_S9_cat"/>
</dbReference>
<dbReference type="PANTHER" id="PTHR42776:SF13">
    <property type="entry name" value="DIPEPTIDYL-PEPTIDASE 5"/>
    <property type="match status" value="1"/>
</dbReference>
<gene>
    <name evidence="5" type="ORF">PCC79_15965</name>
</gene>
<keyword evidence="1" id="KW-0732">Signal</keyword>
<dbReference type="Pfam" id="PF00326">
    <property type="entry name" value="Peptidase_S9"/>
    <property type="match status" value="1"/>
</dbReference>
<evidence type="ECO:0000259" key="4">
    <source>
        <dbReference type="Pfam" id="PF00326"/>
    </source>
</evidence>